<dbReference type="GO" id="GO:0015179">
    <property type="term" value="F:L-amino acid transmembrane transporter activity"/>
    <property type="evidence" value="ECO:0007669"/>
    <property type="project" value="TreeGrafter"/>
</dbReference>
<dbReference type="PANTHER" id="PTHR11616:SF236">
    <property type="entry name" value="TRANSPORTER"/>
    <property type="match status" value="1"/>
</dbReference>
<dbReference type="GO" id="GO:0015187">
    <property type="term" value="F:glycine transmembrane transporter activity"/>
    <property type="evidence" value="ECO:0007669"/>
    <property type="project" value="TreeGrafter"/>
</dbReference>
<evidence type="ECO:0000313" key="10">
    <source>
        <dbReference type="EMBL" id="KAK8761117.1"/>
    </source>
</evidence>
<evidence type="ECO:0000256" key="5">
    <source>
        <dbReference type="ARBA" id="ARBA00022847"/>
    </source>
</evidence>
<dbReference type="PANTHER" id="PTHR11616">
    <property type="entry name" value="SODIUM/CHLORIDE DEPENDENT TRANSPORTER"/>
    <property type="match status" value="1"/>
</dbReference>
<dbReference type="GO" id="GO:0005886">
    <property type="term" value="C:plasma membrane"/>
    <property type="evidence" value="ECO:0007669"/>
    <property type="project" value="TreeGrafter"/>
</dbReference>
<dbReference type="InterPro" id="IPR000175">
    <property type="entry name" value="Na/ntran_symport"/>
</dbReference>
<feature type="compositionally biased region" description="Basic and acidic residues" evidence="9">
    <location>
        <begin position="297"/>
        <end position="324"/>
    </location>
</feature>
<dbReference type="EMBL" id="JARKHS020031527">
    <property type="protein sequence ID" value="KAK8761117.1"/>
    <property type="molecule type" value="Genomic_DNA"/>
</dbReference>
<dbReference type="GO" id="GO:0005283">
    <property type="term" value="F:amino acid:sodium symporter activity"/>
    <property type="evidence" value="ECO:0007669"/>
    <property type="project" value="TreeGrafter"/>
</dbReference>
<evidence type="ECO:0000256" key="2">
    <source>
        <dbReference type="ARBA" id="ARBA00006459"/>
    </source>
</evidence>
<keyword evidence="11" id="KW-1185">Reference proteome</keyword>
<sequence length="864" mass="91941">MASTAEKPLTRGRATSVEEDEDRESSDEEAKLRRKSAASHRGVVLGAARPTWDNEAELFLACLGLSMGLGTFWRIPTLLRDNGGVAFLVPYLLLSLTVAKPVLFLELFLGQFSSQGSVGIWRCVPIGKGLGLYFLSFTEATGDKDYGHAFSVALFATLFLCMLNSNKFADVCHPKPIWGPDDPKVFSGYLDFLQQHDMKSPAQISPVFTAHQHMSLAGGMEASPGAGDGVINVSTKQAAASEDAAAAIRSESPPLREDVIRRMSVSLGRTPNQLRRMEVVLNRRRSTVSRFAQGKPSSEEPELKIPSKEKAAKLHKETPRDKDSPQSLPVELEIQPFPQDGDELPMMGNFGASCMPIKAMTSKTSYAQGEQGAPDVPFEFAGLEAQFTSETRPQIYPAPYTAVTPTGKPSVMPSAGLQQRTLPSQSIGCSLAYQPPAAVLPAGLAASPAAGPQAEYGGIASPLISTVSQGDRVVSKGHMAINAPTPLTVPEASSSITAFPPLQSTVQGAPMISYNELLCQPSVKLTLLEPTGSEGPEQAKQLQEQVQRAVRDFRRKSVAAVRTTSTAPPQFAGTFQPPGAGYGAVAATPVLSRQSMSGSSFQPGLLSQRKSIRARSFAPNTGAPGFSETAHSFSTKQEAPRRSISAASWYPKLSAARRSVSKGACLVNSSAPHDSNSAVNLAEPQRSNSTSSLLSNLSPTQRSIGVGSNPRGILNPRPSISAGNFSPRRPAPRPSISDHGFSPGIRRSIISGPDLRLLHSISGEYPEYTAMPRRSINGGPWDGPDATKNTRSGTSHSSNSLGRDRGVTPDSTGLKKRAIASTSEREYSDGDNEDGAENHDNGCGSPGDASPAYAHCVRSYSKFP</sequence>
<feature type="compositionally biased region" description="Polar residues" evidence="9">
    <location>
        <begin position="787"/>
        <end position="801"/>
    </location>
</feature>
<comment type="similarity">
    <text evidence="2">Belongs to the sodium:neurotransmitter symporter (SNF) (TC 2.A.22) family.</text>
</comment>
<dbReference type="PROSITE" id="PS50267">
    <property type="entry name" value="NA_NEUROTRAN_SYMP_3"/>
    <property type="match status" value="1"/>
</dbReference>
<comment type="subcellular location">
    <subcellularLocation>
        <location evidence="1">Membrane</location>
        <topology evidence="1">Multi-pass membrane protein</topology>
    </subcellularLocation>
</comment>
<dbReference type="GO" id="GO:0089718">
    <property type="term" value="P:amino acid import across plasma membrane"/>
    <property type="evidence" value="ECO:0007669"/>
    <property type="project" value="TreeGrafter"/>
</dbReference>
<comment type="caution">
    <text evidence="10">The sequence shown here is derived from an EMBL/GenBank/DDBJ whole genome shotgun (WGS) entry which is preliminary data.</text>
</comment>
<keyword evidence="6" id="KW-1133">Transmembrane helix</keyword>
<dbReference type="InterPro" id="IPR037272">
    <property type="entry name" value="SNS_sf"/>
</dbReference>
<evidence type="ECO:0000256" key="3">
    <source>
        <dbReference type="ARBA" id="ARBA00022448"/>
    </source>
</evidence>
<organism evidence="10 11">
    <name type="scientific">Amblyomma americanum</name>
    <name type="common">Lone star tick</name>
    <dbReference type="NCBI Taxonomy" id="6943"/>
    <lineage>
        <taxon>Eukaryota</taxon>
        <taxon>Metazoa</taxon>
        <taxon>Ecdysozoa</taxon>
        <taxon>Arthropoda</taxon>
        <taxon>Chelicerata</taxon>
        <taxon>Arachnida</taxon>
        <taxon>Acari</taxon>
        <taxon>Parasitiformes</taxon>
        <taxon>Ixodida</taxon>
        <taxon>Ixodoidea</taxon>
        <taxon>Ixodidae</taxon>
        <taxon>Amblyomminae</taxon>
        <taxon>Amblyomma</taxon>
    </lineage>
</organism>
<evidence type="ECO:0000256" key="1">
    <source>
        <dbReference type="ARBA" id="ARBA00004141"/>
    </source>
</evidence>
<feature type="region of interest" description="Disordered" evidence="9">
    <location>
        <begin position="770"/>
        <end position="851"/>
    </location>
</feature>
<gene>
    <name evidence="10" type="ORF">V5799_027614</name>
</gene>
<keyword evidence="3" id="KW-0813">Transport</keyword>
<evidence type="ECO:0000256" key="7">
    <source>
        <dbReference type="ARBA" id="ARBA00023136"/>
    </source>
</evidence>
<feature type="compositionally biased region" description="Polar residues" evidence="9">
    <location>
        <begin position="667"/>
        <end position="679"/>
    </location>
</feature>
<feature type="region of interest" description="Disordered" evidence="9">
    <location>
        <begin position="617"/>
        <end position="641"/>
    </location>
</feature>
<name>A0AAQ4DF77_AMBAM</name>
<keyword evidence="4" id="KW-0812">Transmembrane</keyword>
<feature type="region of interest" description="Disordered" evidence="9">
    <location>
        <begin position="667"/>
        <end position="747"/>
    </location>
</feature>
<protein>
    <recommendedName>
        <fullName evidence="12">Sodium-neurotransmitter symporter</fullName>
    </recommendedName>
</protein>
<evidence type="ECO:0000256" key="4">
    <source>
        <dbReference type="ARBA" id="ARBA00022692"/>
    </source>
</evidence>
<feature type="region of interest" description="Disordered" evidence="9">
    <location>
        <begin position="288"/>
        <end position="329"/>
    </location>
</feature>
<reference evidence="10 11" key="1">
    <citation type="journal article" date="2023" name="Arcadia Sci">
        <title>De novo assembly of a long-read Amblyomma americanum tick genome.</title>
        <authorList>
            <person name="Chou S."/>
            <person name="Poskanzer K.E."/>
            <person name="Rollins M."/>
            <person name="Thuy-Boun P.S."/>
        </authorList>
    </citation>
    <scope>NUCLEOTIDE SEQUENCE [LARGE SCALE GENOMIC DNA]</scope>
    <source>
        <strain evidence="10">F_SG_1</strain>
        <tissue evidence="10">Salivary glands</tissue>
    </source>
</reference>
<keyword evidence="8" id="KW-0915">Sodium</keyword>
<evidence type="ECO:0000313" key="11">
    <source>
        <dbReference type="Proteomes" id="UP001321473"/>
    </source>
</evidence>
<feature type="binding site" evidence="8">
    <location>
        <position position="64"/>
    </location>
    <ligand>
        <name>Na(+)</name>
        <dbReference type="ChEBI" id="CHEBI:29101"/>
        <label>1</label>
    </ligand>
</feature>
<keyword evidence="8" id="KW-0479">Metal-binding</keyword>
<evidence type="ECO:0000256" key="9">
    <source>
        <dbReference type="SAM" id="MobiDB-lite"/>
    </source>
</evidence>
<dbReference type="GO" id="GO:0046872">
    <property type="term" value="F:metal ion binding"/>
    <property type="evidence" value="ECO:0007669"/>
    <property type="project" value="UniProtKB-KW"/>
</dbReference>
<dbReference type="AlphaFoldDB" id="A0AAQ4DF77"/>
<dbReference type="PRINTS" id="PR00176">
    <property type="entry name" value="NANEUSMPORT"/>
</dbReference>
<evidence type="ECO:0008006" key="12">
    <source>
        <dbReference type="Google" id="ProtNLM"/>
    </source>
</evidence>
<keyword evidence="7" id="KW-0472">Membrane</keyword>
<keyword evidence="5" id="KW-0769">Symport</keyword>
<dbReference type="SUPFAM" id="SSF161070">
    <property type="entry name" value="SNF-like"/>
    <property type="match status" value="1"/>
</dbReference>
<feature type="compositionally biased region" description="Low complexity" evidence="9">
    <location>
        <begin position="687"/>
        <end position="698"/>
    </location>
</feature>
<dbReference type="Proteomes" id="UP001321473">
    <property type="component" value="Unassembled WGS sequence"/>
</dbReference>
<proteinExistence type="inferred from homology"/>
<evidence type="ECO:0000256" key="6">
    <source>
        <dbReference type="ARBA" id="ARBA00022989"/>
    </source>
</evidence>
<evidence type="ECO:0000256" key="8">
    <source>
        <dbReference type="PIRSR" id="PIRSR600175-1"/>
    </source>
</evidence>
<feature type="compositionally biased region" description="Acidic residues" evidence="9">
    <location>
        <begin position="17"/>
        <end position="27"/>
    </location>
</feature>
<accession>A0AAQ4DF77</accession>
<dbReference type="Pfam" id="PF00209">
    <property type="entry name" value="SNF"/>
    <property type="match status" value="1"/>
</dbReference>
<feature type="region of interest" description="Disordered" evidence="9">
    <location>
        <begin position="1"/>
        <end position="34"/>
    </location>
</feature>